<dbReference type="SUPFAM" id="SSF55008">
    <property type="entry name" value="HMA, heavy metal-associated domain"/>
    <property type="match status" value="1"/>
</dbReference>
<accession>A0A5N5FTR7</accession>
<sequence length="73" mass="8021">MKKIVMKVSMNCRKCQTKALKIAATVEGVSSVALGEEKDRVVVIGDRVDAFKLAKNLRKKFQAADILTVAEVK</sequence>
<gene>
    <name evidence="2" type="ORF">D8674_002679</name>
</gene>
<dbReference type="Pfam" id="PF00403">
    <property type="entry name" value="HMA"/>
    <property type="match status" value="1"/>
</dbReference>
<evidence type="ECO:0000313" key="3">
    <source>
        <dbReference type="Proteomes" id="UP000327157"/>
    </source>
</evidence>
<reference evidence="2 3" key="1">
    <citation type="submission" date="2019-09" db="EMBL/GenBank/DDBJ databases">
        <authorList>
            <person name="Ou C."/>
        </authorList>
    </citation>
    <scope>NUCLEOTIDE SEQUENCE [LARGE SCALE GENOMIC DNA]</scope>
    <source>
        <strain evidence="2">S2</strain>
        <tissue evidence="2">Leaf</tissue>
    </source>
</reference>
<dbReference type="AlphaFoldDB" id="A0A5N5FTR7"/>
<dbReference type="EMBL" id="SMOL01000695">
    <property type="protein sequence ID" value="KAB2601674.1"/>
    <property type="molecule type" value="Genomic_DNA"/>
</dbReference>
<dbReference type="GO" id="GO:0046872">
    <property type="term" value="F:metal ion binding"/>
    <property type="evidence" value="ECO:0007669"/>
    <property type="project" value="InterPro"/>
</dbReference>
<dbReference type="PANTHER" id="PTHR46932:SF12">
    <property type="entry name" value="HEAVY METAL-ASSOCIATED ISOPRENYLATED PLANT PROTEIN 47"/>
    <property type="match status" value="1"/>
</dbReference>
<dbReference type="Gene3D" id="3.30.70.100">
    <property type="match status" value="1"/>
</dbReference>
<protein>
    <recommendedName>
        <fullName evidence="1">HMA domain-containing protein</fullName>
    </recommendedName>
</protein>
<organism evidence="2 3">
    <name type="scientific">Pyrus ussuriensis x Pyrus communis</name>
    <dbReference type="NCBI Taxonomy" id="2448454"/>
    <lineage>
        <taxon>Eukaryota</taxon>
        <taxon>Viridiplantae</taxon>
        <taxon>Streptophyta</taxon>
        <taxon>Embryophyta</taxon>
        <taxon>Tracheophyta</taxon>
        <taxon>Spermatophyta</taxon>
        <taxon>Magnoliopsida</taxon>
        <taxon>eudicotyledons</taxon>
        <taxon>Gunneridae</taxon>
        <taxon>Pentapetalae</taxon>
        <taxon>rosids</taxon>
        <taxon>fabids</taxon>
        <taxon>Rosales</taxon>
        <taxon>Rosaceae</taxon>
        <taxon>Amygdaloideae</taxon>
        <taxon>Maleae</taxon>
        <taxon>Pyrus</taxon>
    </lineage>
</organism>
<reference evidence="2 3" key="3">
    <citation type="submission" date="2019-11" db="EMBL/GenBank/DDBJ databases">
        <title>A de novo genome assembly of a pear dwarfing rootstock.</title>
        <authorList>
            <person name="Wang F."/>
            <person name="Wang J."/>
            <person name="Li S."/>
            <person name="Zhang Y."/>
            <person name="Fang M."/>
            <person name="Ma L."/>
            <person name="Zhao Y."/>
            <person name="Jiang S."/>
        </authorList>
    </citation>
    <scope>NUCLEOTIDE SEQUENCE [LARGE SCALE GENOMIC DNA]</scope>
    <source>
        <strain evidence="2">S2</strain>
        <tissue evidence="2">Leaf</tissue>
    </source>
</reference>
<evidence type="ECO:0000313" key="2">
    <source>
        <dbReference type="EMBL" id="KAB2601674.1"/>
    </source>
</evidence>
<dbReference type="Proteomes" id="UP000327157">
    <property type="component" value="Chromosome 10"/>
</dbReference>
<dbReference type="OrthoDB" id="692882at2759"/>
<name>A0A5N5FTR7_9ROSA</name>
<dbReference type="InterPro" id="IPR006121">
    <property type="entry name" value="HMA_dom"/>
</dbReference>
<dbReference type="InterPro" id="IPR042885">
    <property type="entry name" value="HIPP47/16"/>
</dbReference>
<dbReference type="PANTHER" id="PTHR46932">
    <property type="entry name" value="HEAVY METAL-ASSOCIATED ISOPRENYLATED PLANT PROTEIN 47"/>
    <property type="match status" value="1"/>
</dbReference>
<feature type="domain" description="HMA" evidence="1">
    <location>
        <begin position="1"/>
        <end position="69"/>
    </location>
</feature>
<dbReference type="InterPro" id="IPR036163">
    <property type="entry name" value="HMA_dom_sf"/>
</dbReference>
<dbReference type="PROSITE" id="PS50846">
    <property type="entry name" value="HMA_2"/>
    <property type="match status" value="1"/>
</dbReference>
<comment type="caution">
    <text evidence="2">The sequence shown here is derived from an EMBL/GenBank/DDBJ whole genome shotgun (WGS) entry which is preliminary data.</text>
</comment>
<keyword evidence="3" id="KW-1185">Reference proteome</keyword>
<evidence type="ECO:0000259" key="1">
    <source>
        <dbReference type="PROSITE" id="PS50846"/>
    </source>
</evidence>
<proteinExistence type="predicted"/>
<reference evidence="3" key="2">
    <citation type="submission" date="2019-10" db="EMBL/GenBank/DDBJ databases">
        <title>A de novo genome assembly of a pear dwarfing rootstock.</title>
        <authorList>
            <person name="Wang F."/>
            <person name="Wang J."/>
            <person name="Li S."/>
            <person name="Zhang Y."/>
            <person name="Fang M."/>
            <person name="Ma L."/>
            <person name="Zhao Y."/>
            <person name="Jiang S."/>
        </authorList>
    </citation>
    <scope>NUCLEOTIDE SEQUENCE [LARGE SCALE GENOMIC DNA]</scope>
</reference>